<sequence length="212" mass="23022">MELRRLYVVTHPESTHHVDGLVGGWYDSALTVAGRRAARAIASSLRTRVPGGSEVEVYTSDLVRAAHTADAIGDALGVAPIVDVRLREKSYGEAGGRPQEWLDQRFVPPPAVGERMAHDEGISGAETKIVFAQRIYDAMSDILESRCRHQVIVTHGGALTFVVSAWIKMPVASTGYVSFRAPAGSISVLSEDDYFHNRAVTELGSIDHLRSV</sequence>
<dbReference type="PANTHER" id="PTHR48100">
    <property type="entry name" value="BROAD-SPECIFICITY PHOSPHATASE YOR283W-RELATED"/>
    <property type="match status" value="1"/>
</dbReference>
<feature type="binding site" evidence="2">
    <location>
        <position position="64"/>
    </location>
    <ligand>
        <name>substrate</name>
    </ligand>
</feature>
<proteinExistence type="predicted"/>
<evidence type="ECO:0000256" key="1">
    <source>
        <dbReference type="PIRSR" id="PIRSR613078-1"/>
    </source>
</evidence>
<feature type="active site" description="Proton donor/acceptor" evidence="1">
    <location>
        <position position="88"/>
    </location>
</feature>
<dbReference type="GO" id="GO:0016791">
    <property type="term" value="F:phosphatase activity"/>
    <property type="evidence" value="ECO:0007669"/>
    <property type="project" value="TreeGrafter"/>
</dbReference>
<evidence type="ECO:0000256" key="2">
    <source>
        <dbReference type="PIRSR" id="PIRSR613078-2"/>
    </source>
</evidence>
<evidence type="ECO:0000313" key="4">
    <source>
        <dbReference type="Proteomes" id="UP000019854"/>
    </source>
</evidence>
<dbReference type="InterPro" id="IPR013078">
    <property type="entry name" value="His_Pase_superF_clade-1"/>
</dbReference>
<gene>
    <name evidence="3" type="ORF">L829_4637</name>
</gene>
<dbReference type="CDD" id="cd07067">
    <property type="entry name" value="HP_PGM_like"/>
    <property type="match status" value="1"/>
</dbReference>
<feature type="binding site" evidence="2">
    <location>
        <begin position="88"/>
        <end position="91"/>
    </location>
    <ligand>
        <name>substrate</name>
    </ligand>
</feature>
<dbReference type="PANTHER" id="PTHR48100:SF1">
    <property type="entry name" value="HISTIDINE PHOSPHATASE FAMILY PROTEIN-RELATED"/>
    <property type="match status" value="1"/>
</dbReference>
<dbReference type="Pfam" id="PF00300">
    <property type="entry name" value="His_Phos_1"/>
    <property type="match status" value="1"/>
</dbReference>
<name>A0A829PV06_9MYCO</name>
<organism evidence="3 4">
    <name type="scientific">Mycobacteroides abscessus MAB_030201_1075</name>
    <dbReference type="NCBI Taxonomy" id="1335410"/>
    <lineage>
        <taxon>Bacteria</taxon>
        <taxon>Bacillati</taxon>
        <taxon>Actinomycetota</taxon>
        <taxon>Actinomycetes</taxon>
        <taxon>Mycobacteriales</taxon>
        <taxon>Mycobacteriaceae</taxon>
        <taxon>Mycobacteroides</taxon>
        <taxon>Mycobacteroides abscessus</taxon>
    </lineage>
</organism>
<reference evidence="3 4" key="1">
    <citation type="submission" date="2014-01" db="EMBL/GenBank/DDBJ databases">
        <authorList>
            <person name="Zelazny A."/>
            <person name="Olivier K."/>
            <person name="Sampaio E.P."/>
            <person name="Holland S.M."/>
            <person name="Tallon L.J."/>
            <person name="Sadzewicz L.K."/>
            <person name="Sengamalay N."/>
            <person name="Fraser C.M."/>
            <person name="Hine E."/>
            <person name="Shefchek K.A."/>
            <person name="Das S.P."/>
            <person name="Shallom S.J."/>
            <person name="Agrawal S."/>
            <person name="Tettelin H."/>
        </authorList>
    </citation>
    <scope>NUCLEOTIDE SEQUENCE [LARGE SCALE GENOMIC DNA]</scope>
    <source>
        <strain evidence="3 4">MAB_030201_1075</strain>
    </source>
</reference>
<dbReference type="Proteomes" id="UP000019854">
    <property type="component" value="Unassembled WGS sequence"/>
</dbReference>
<protein>
    <submittedName>
        <fullName evidence="3">Histidine phosphatase super family protein</fullName>
    </submittedName>
</protein>
<dbReference type="InterPro" id="IPR050275">
    <property type="entry name" value="PGM_Phosphatase"/>
</dbReference>
<dbReference type="InterPro" id="IPR029033">
    <property type="entry name" value="His_PPase_superfam"/>
</dbReference>
<accession>A0A829PV06</accession>
<evidence type="ECO:0000313" key="3">
    <source>
        <dbReference type="EMBL" id="ETZ91047.1"/>
    </source>
</evidence>
<dbReference type="GO" id="GO:0005737">
    <property type="term" value="C:cytoplasm"/>
    <property type="evidence" value="ECO:0007669"/>
    <property type="project" value="TreeGrafter"/>
</dbReference>
<dbReference type="AlphaFoldDB" id="A0A829PV06"/>
<dbReference type="SMART" id="SM00855">
    <property type="entry name" value="PGAM"/>
    <property type="match status" value="1"/>
</dbReference>
<dbReference type="Gene3D" id="3.40.50.1240">
    <property type="entry name" value="Phosphoglycerate mutase-like"/>
    <property type="match status" value="1"/>
</dbReference>
<comment type="caution">
    <text evidence="3">The sequence shown here is derived from an EMBL/GenBank/DDBJ whole genome shotgun (WGS) entry which is preliminary data.</text>
</comment>
<feature type="active site" description="Tele-phosphohistidine intermediate" evidence="1">
    <location>
        <position position="11"/>
    </location>
</feature>
<dbReference type="SUPFAM" id="SSF53254">
    <property type="entry name" value="Phosphoglycerate mutase-like"/>
    <property type="match status" value="1"/>
</dbReference>
<dbReference type="EMBL" id="JAOX01000001">
    <property type="protein sequence ID" value="ETZ91047.1"/>
    <property type="molecule type" value="Genomic_DNA"/>
</dbReference>